<evidence type="ECO:0000256" key="4">
    <source>
        <dbReference type="RuleBase" id="RU000363"/>
    </source>
</evidence>
<dbReference type="PANTHER" id="PTHR43391:SF14">
    <property type="entry name" value="DEHYDROGENASE_REDUCTASE SDR FAMILY PROTEIN 7-LIKE"/>
    <property type="match status" value="1"/>
</dbReference>
<reference evidence="5" key="1">
    <citation type="journal article" date="2021" name="PeerJ">
        <title>Extensive microbial diversity within the chicken gut microbiome revealed by metagenomics and culture.</title>
        <authorList>
            <person name="Gilroy R."/>
            <person name="Ravi A."/>
            <person name="Getino M."/>
            <person name="Pursley I."/>
            <person name="Horton D.L."/>
            <person name="Alikhan N.F."/>
            <person name="Baker D."/>
            <person name="Gharbi K."/>
            <person name="Hall N."/>
            <person name="Watson M."/>
            <person name="Adriaenssens E.M."/>
            <person name="Foster-Nyarko E."/>
            <person name="Jarju S."/>
            <person name="Secka A."/>
            <person name="Antonio M."/>
            <person name="Oren A."/>
            <person name="Chaudhuri R.R."/>
            <person name="La Ragione R."/>
            <person name="Hildebrand F."/>
            <person name="Pallen M.J."/>
        </authorList>
    </citation>
    <scope>NUCLEOTIDE SEQUENCE</scope>
    <source>
        <strain evidence="5">USAMLcec4-12693</strain>
    </source>
</reference>
<name>A0A9D2VXH0_9FIRM</name>
<gene>
    <name evidence="5" type="ORF">K8V39_05730</name>
</gene>
<dbReference type="EMBL" id="DYXE01000050">
    <property type="protein sequence ID" value="HJH49749.1"/>
    <property type="molecule type" value="Genomic_DNA"/>
</dbReference>
<dbReference type="Pfam" id="PF00106">
    <property type="entry name" value="adh_short"/>
    <property type="match status" value="1"/>
</dbReference>
<dbReference type="OrthoDB" id="9808814at2"/>
<evidence type="ECO:0000256" key="2">
    <source>
        <dbReference type="ARBA" id="ARBA00022857"/>
    </source>
</evidence>
<keyword evidence="2" id="KW-0521">NADP</keyword>
<dbReference type="InterPro" id="IPR002347">
    <property type="entry name" value="SDR_fam"/>
</dbReference>
<dbReference type="PRINTS" id="PR00081">
    <property type="entry name" value="GDHRDH"/>
</dbReference>
<evidence type="ECO:0000256" key="1">
    <source>
        <dbReference type="ARBA" id="ARBA00006484"/>
    </source>
</evidence>
<accession>A0A9D2VXH0</accession>
<evidence type="ECO:0000313" key="6">
    <source>
        <dbReference type="Proteomes" id="UP000813420"/>
    </source>
</evidence>
<dbReference type="SUPFAM" id="SSF51735">
    <property type="entry name" value="NAD(P)-binding Rossmann-fold domains"/>
    <property type="match status" value="1"/>
</dbReference>
<dbReference type="RefSeq" id="WP_070089160.1">
    <property type="nucleotide sequence ID" value="NZ_CABMJS010000018.1"/>
</dbReference>
<dbReference type="Gene3D" id="3.40.50.720">
    <property type="entry name" value="NAD(P)-binding Rossmann-like Domain"/>
    <property type="match status" value="1"/>
</dbReference>
<organism evidence="5 6">
    <name type="scientific">Merdimonas faecis</name>
    <dbReference type="NCBI Taxonomy" id="1653435"/>
    <lineage>
        <taxon>Bacteria</taxon>
        <taxon>Bacillati</taxon>
        <taxon>Bacillota</taxon>
        <taxon>Clostridia</taxon>
        <taxon>Lachnospirales</taxon>
        <taxon>Lachnospiraceae</taxon>
        <taxon>Merdimonas</taxon>
    </lineage>
</organism>
<reference evidence="5" key="2">
    <citation type="submission" date="2021-09" db="EMBL/GenBank/DDBJ databases">
        <authorList>
            <person name="Gilroy R."/>
        </authorList>
    </citation>
    <scope>NUCLEOTIDE SEQUENCE</scope>
    <source>
        <strain evidence="5">USAMLcec4-12693</strain>
    </source>
</reference>
<evidence type="ECO:0000313" key="5">
    <source>
        <dbReference type="EMBL" id="HJH49749.1"/>
    </source>
</evidence>
<dbReference type="PANTHER" id="PTHR43391">
    <property type="entry name" value="RETINOL DEHYDROGENASE-RELATED"/>
    <property type="match status" value="1"/>
</dbReference>
<proteinExistence type="inferred from homology"/>
<protein>
    <submittedName>
        <fullName evidence="5">SDR family NAD(P)-dependent oxidoreductase</fullName>
    </submittedName>
</protein>
<comment type="similarity">
    <text evidence="1 4">Belongs to the short-chain dehydrogenases/reductases (SDR) family.</text>
</comment>
<dbReference type="InterPro" id="IPR036291">
    <property type="entry name" value="NAD(P)-bd_dom_sf"/>
</dbReference>
<dbReference type="PRINTS" id="PR00080">
    <property type="entry name" value="SDRFAMILY"/>
</dbReference>
<dbReference type="InterPro" id="IPR020904">
    <property type="entry name" value="Sc_DH/Rdtase_CS"/>
</dbReference>
<keyword evidence="3" id="KW-0560">Oxidoreductase</keyword>
<dbReference type="Proteomes" id="UP000813420">
    <property type="component" value="Unassembled WGS sequence"/>
</dbReference>
<dbReference type="GO" id="GO:0016491">
    <property type="term" value="F:oxidoreductase activity"/>
    <property type="evidence" value="ECO:0007669"/>
    <property type="project" value="UniProtKB-KW"/>
</dbReference>
<dbReference type="GO" id="GO:0005829">
    <property type="term" value="C:cytosol"/>
    <property type="evidence" value="ECO:0007669"/>
    <property type="project" value="TreeGrafter"/>
</dbReference>
<sequence>MRIALITGASSGLGKEFAKQIPRLYKGLDELWAVARRTERLKKLEQESPIPVRIFDGDLNRDYIYERIGKELEKQSADIRMLVNAAGFGKMGKFEDIPLADQLSMVDLNCRGLTKMTGICLPYLSRGSRILNVASAAAFSPQPGFAVYAAGKAYVYRFSTALRTELVSRGIMVTAVCPGPVDTEFFQVSGELPGAFKSGFRKTAPEVVKTALRDAVRGRAVSVCGGSMKAARLGAKMVPEPLLAYLMGRANQIR</sequence>
<dbReference type="AlphaFoldDB" id="A0A9D2VXH0"/>
<dbReference type="PROSITE" id="PS00061">
    <property type="entry name" value="ADH_SHORT"/>
    <property type="match status" value="1"/>
</dbReference>
<evidence type="ECO:0000256" key="3">
    <source>
        <dbReference type="ARBA" id="ARBA00023002"/>
    </source>
</evidence>
<comment type="caution">
    <text evidence="5">The sequence shown here is derived from an EMBL/GenBank/DDBJ whole genome shotgun (WGS) entry which is preliminary data.</text>
</comment>